<organism evidence="3 4">
    <name type="scientific">Bacteroides pyogenes</name>
    <dbReference type="NCBI Taxonomy" id="310300"/>
    <lineage>
        <taxon>Bacteria</taxon>
        <taxon>Pseudomonadati</taxon>
        <taxon>Bacteroidota</taxon>
        <taxon>Bacteroidia</taxon>
        <taxon>Bacteroidales</taxon>
        <taxon>Bacteroidaceae</taxon>
        <taxon>Bacteroides</taxon>
    </lineage>
</organism>
<dbReference type="PROSITE" id="PS51257">
    <property type="entry name" value="PROKAR_LIPOPROTEIN"/>
    <property type="match status" value="1"/>
</dbReference>
<feature type="domain" description="DUF4377" evidence="2">
    <location>
        <begin position="49"/>
        <end position="112"/>
    </location>
</feature>
<keyword evidence="1" id="KW-0732">Signal</keyword>
<evidence type="ECO:0000313" key="4">
    <source>
        <dbReference type="Proteomes" id="UP000324383"/>
    </source>
</evidence>
<dbReference type="EMBL" id="VKLW01000030">
    <property type="protein sequence ID" value="TYK32444.1"/>
    <property type="molecule type" value="Genomic_DNA"/>
</dbReference>
<dbReference type="AlphaFoldDB" id="A0A5D3F2N0"/>
<protein>
    <submittedName>
        <fullName evidence="3">DUF4377 domain-containing protein</fullName>
    </submittedName>
</protein>
<name>A0A5D3F2N0_9BACE</name>
<evidence type="ECO:0000313" key="3">
    <source>
        <dbReference type="EMBL" id="TYK32444.1"/>
    </source>
</evidence>
<accession>A0A5D3F2N0</accession>
<keyword evidence="4" id="KW-1185">Reference proteome</keyword>
<sequence>MNKLIIPFLLIIAFLSVGCSDDETKDAVKEIKMSVSSETGTRWVFGSEQPIECMLVMSEDNPGVWAPLDFNSIKGFTYERGHEYYLSVERTILANPPMDASDRTYSLLKILSDRLVTEPEVPVDKEINSEEDIEYYDMCPFKKYSIYKNFIVSENGEISYADGSSTPSYAHARIWLEDILDKADPNWIKFQSVSYMAIYSFVLSPLTKEIRLVRNESSGPMFKNVIPEKEFTHITQSMKSGEELRYALILANVHKMGLQKLEFTVKKQ</sequence>
<dbReference type="RefSeq" id="WP_148726552.1">
    <property type="nucleotide sequence ID" value="NZ_CP197398.1"/>
</dbReference>
<evidence type="ECO:0000256" key="1">
    <source>
        <dbReference type="SAM" id="SignalP"/>
    </source>
</evidence>
<feature type="chain" id="PRO_5030116391" evidence="1">
    <location>
        <begin position="20"/>
        <end position="268"/>
    </location>
</feature>
<gene>
    <name evidence="3" type="ORF">FNJ60_12005</name>
</gene>
<feature type="signal peptide" evidence="1">
    <location>
        <begin position="1"/>
        <end position="19"/>
    </location>
</feature>
<dbReference type="InterPro" id="IPR025485">
    <property type="entry name" value="DUF4377"/>
</dbReference>
<evidence type="ECO:0000259" key="2">
    <source>
        <dbReference type="Pfam" id="PF14302"/>
    </source>
</evidence>
<comment type="caution">
    <text evidence="3">The sequence shown here is derived from an EMBL/GenBank/DDBJ whole genome shotgun (WGS) entry which is preliminary data.</text>
</comment>
<reference evidence="3 4" key="1">
    <citation type="submission" date="2019-07" db="EMBL/GenBank/DDBJ databases">
        <title>Draft Genome Sequences of Bacteroides pyogenes Strains Isolated from the Uterus Holstein Dairy Cows with Metritis.</title>
        <authorList>
            <person name="Cunha F."/>
            <person name="Galvao K.N."/>
            <person name="Jeon S.J."/>
            <person name="Jeong K.C."/>
        </authorList>
    </citation>
    <scope>NUCLEOTIDE SEQUENCE [LARGE SCALE GENOMIC DNA]</scope>
    <source>
        <strain evidence="3 4">KG-31</strain>
    </source>
</reference>
<dbReference type="Proteomes" id="UP000324383">
    <property type="component" value="Unassembled WGS sequence"/>
</dbReference>
<proteinExistence type="predicted"/>
<dbReference type="Pfam" id="PF14302">
    <property type="entry name" value="DUF4377"/>
    <property type="match status" value="1"/>
</dbReference>